<feature type="region of interest" description="Disordered" evidence="1">
    <location>
        <begin position="1"/>
        <end position="47"/>
    </location>
</feature>
<evidence type="ECO:0000313" key="2">
    <source>
        <dbReference type="EMBL" id="KAL1413542.1"/>
    </source>
</evidence>
<comment type="caution">
    <text evidence="2">The sequence shown here is derived from an EMBL/GenBank/DDBJ whole genome shotgun (WGS) entry which is preliminary data.</text>
</comment>
<gene>
    <name evidence="2" type="ORF">Q8F55_001316</name>
</gene>
<evidence type="ECO:0000256" key="1">
    <source>
        <dbReference type="SAM" id="MobiDB-lite"/>
    </source>
</evidence>
<name>A0ABR3QGE6_9TREE</name>
<feature type="compositionally biased region" description="Polar residues" evidence="1">
    <location>
        <begin position="1"/>
        <end position="13"/>
    </location>
</feature>
<dbReference type="RefSeq" id="XP_069213486.1">
    <property type="nucleotide sequence ID" value="XM_069349942.1"/>
</dbReference>
<organism evidence="2 3">
    <name type="scientific">Vanrija albida</name>
    <dbReference type="NCBI Taxonomy" id="181172"/>
    <lineage>
        <taxon>Eukaryota</taxon>
        <taxon>Fungi</taxon>
        <taxon>Dikarya</taxon>
        <taxon>Basidiomycota</taxon>
        <taxon>Agaricomycotina</taxon>
        <taxon>Tremellomycetes</taxon>
        <taxon>Trichosporonales</taxon>
        <taxon>Trichosporonaceae</taxon>
        <taxon>Vanrija</taxon>
    </lineage>
</organism>
<dbReference type="Proteomes" id="UP001565368">
    <property type="component" value="Unassembled WGS sequence"/>
</dbReference>
<sequence>MPHSQTSLQGAFMQQQQPQQQQQLLSPDQHHLQQQAGPSGLVFNPQMVNHANPAGHYVLPQDGANMFMSYNMPQGR</sequence>
<dbReference type="EMBL" id="JBBXJM010000001">
    <property type="protein sequence ID" value="KAL1413542.1"/>
    <property type="molecule type" value="Genomic_DNA"/>
</dbReference>
<protein>
    <submittedName>
        <fullName evidence="2">Uncharacterized protein</fullName>
    </submittedName>
</protein>
<keyword evidence="3" id="KW-1185">Reference proteome</keyword>
<accession>A0ABR3QGE6</accession>
<proteinExistence type="predicted"/>
<evidence type="ECO:0000313" key="3">
    <source>
        <dbReference type="Proteomes" id="UP001565368"/>
    </source>
</evidence>
<feature type="compositionally biased region" description="Low complexity" evidence="1">
    <location>
        <begin position="14"/>
        <end position="35"/>
    </location>
</feature>
<dbReference type="GeneID" id="95982359"/>
<reference evidence="2 3" key="1">
    <citation type="submission" date="2023-08" db="EMBL/GenBank/DDBJ databases">
        <title>Annotated Genome Sequence of Vanrija albida AlHP1.</title>
        <authorList>
            <person name="Herzog R."/>
        </authorList>
    </citation>
    <scope>NUCLEOTIDE SEQUENCE [LARGE SCALE GENOMIC DNA]</scope>
    <source>
        <strain evidence="2 3">AlHP1</strain>
    </source>
</reference>